<feature type="signal peptide" evidence="1">
    <location>
        <begin position="1"/>
        <end position="21"/>
    </location>
</feature>
<organism evidence="2 5">
    <name type="scientific">Puccinia graminis f. sp. tritici</name>
    <dbReference type="NCBI Taxonomy" id="56615"/>
    <lineage>
        <taxon>Eukaryota</taxon>
        <taxon>Fungi</taxon>
        <taxon>Dikarya</taxon>
        <taxon>Basidiomycota</taxon>
        <taxon>Pucciniomycotina</taxon>
        <taxon>Pucciniomycetes</taxon>
        <taxon>Pucciniales</taxon>
        <taxon>Pucciniaceae</taxon>
        <taxon>Puccinia</taxon>
    </lineage>
</organism>
<protein>
    <recommendedName>
        <fullName evidence="6">Secreted protein</fullName>
    </recommendedName>
</protein>
<dbReference type="Proteomes" id="UP000324748">
    <property type="component" value="Unassembled WGS sequence"/>
</dbReference>
<sequence length="221" mass="24504">MQVTTTAVLLVAFALSGLTAAGQPNSQCYSYFFKHSGNKQCVPASQYEPHRCKDTTGASHELQETRLFTIQKNQKRSEEHPLVRRYDNYKEVSIVTRADMAYKCPRPSGKLDPSWNYGVCLWAGSGKGSSGWVDDNNHRNCGKKVYIQRRGQPGTVIFARVVGGCDFGKVTEDAACFNLAVGPNLFRALNPTAQEKHDHKIKEVSWDFDNLKGQSPNDGAA</sequence>
<reference evidence="4 5" key="1">
    <citation type="submission" date="2019-05" db="EMBL/GenBank/DDBJ databases">
        <title>Emergence of the Ug99 lineage of the wheat stem rust pathogen through somatic hybridization.</title>
        <authorList>
            <person name="Li F."/>
            <person name="Upadhyaya N.M."/>
            <person name="Sperschneider J."/>
            <person name="Matny O."/>
            <person name="Nguyen-Phuc H."/>
            <person name="Mago R."/>
            <person name="Raley C."/>
            <person name="Miller M.E."/>
            <person name="Silverstein K.A.T."/>
            <person name="Henningsen E."/>
            <person name="Hirsch C.D."/>
            <person name="Visser B."/>
            <person name="Pretorius Z.A."/>
            <person name="Steffenson B.J."/>
            <person name="Schwessinger B."/>
            <person name="Dodds P.N."/>
            <person name="Figueroa M."/>
        </authorList>
    </citation>
    <scope>NUCLEOTIDE SEQUENCE [LARGE SCALE GENOMIC DNA]</scope>
    <source>
        <strain evidence="3">21-0</strain>
        <strain evidence="2 5">Ug99</strain>
    </source>
</reference>
<keyword evidence="4" id="KW-1185">Reference proteome</keyword>
<evidence type="ECO:0000313" key="4">
    <source>
        <dbReference type="Proteomes" id="UP000324748"/>
    </source>
</evidence>
<name>A0A5B0LTS6_PUCGR</name>
<evidence type="ECO:0000313" key="5">
    <source>
        <dbReference type="Proteomes" id="UP000325313"/>
    </source>
</evidence>
<evidence type="ECO:0000313" key="2">
    <source>
        <dbReference type="EMBL" id="KAA1067034.1"/>
    </source>
</evidence>
<dbReference type="OrthoDB" id="2495250at2759"/>
<comment type="caution">
    <text evidence="2">The sequence shown here is derived from an EMBL/GenBank/DDBJ whole genome shotgun (WGS) entry which is preliminary data.</text>
</comment>
<feature type="chain" id="PRO_5036137076" description="Secreted protein" evidence="1">
    <location>
        <begin position="22"/>
        <end position="221"/>
    </location>
</feature>
<gene>
    <name evidence="3" type="ORF">PGT21_008896</name>
    <name evidence="2" type="ORF">PGTUg99_027854</name>
</gene>
<keyword evidence="1" id="KW-0732">Signal</keyword>
<accession>A0A5B0LTS6</accession>
<proteinExistence type="predicted"/>
<dbReference type="AlphaFoldDB" id="A0A5B0LTS6"/>
<evidence type="ECO:0000313" key="3">
    <source>
        <dbReference type="EMBL" id="KAA1083844.1"/>
    </source>
</evidence>
<evidence type="ECO:0000256" key="1">
    <source>
        <dbReference type="SAM" id="SignalP"/>
    </source>
</evidence>
<dbReference type="EMBL" id="VSWC01000118">
    <property type="protein sequence ID" value="KAA1083844.1"/>
    <property type="molecule type" value="Genomic_DNA"/>
</dbReference>
<dbReference type="Proteomes" id="UP000325313">
    <property type="component" value="Unassembled WGS sequence"/>
</dbReference>
<evidence type="ECO:0008006" key="6">
    <source>
        <dbReference type="Google" id="ProtNLM"/>
    </source>
</evidence>
<dbReference type="EMBL" id="VDEP01000508">
    <property type="protein sequence ID" value="KAA1067034.1"/>
    <property type="molecule type" value="Genomic_DNA"/>
</dbReference>